<dbReference type="PANTHER" id="PTHR31569:SF4">
    <property type="entry name" value="SWIM-TYPE DOMAIN-CONTAINING PROTEIN"/>
    <property type="match status" value="1"/>
</dbReference>
<dbReference type="InterPro" id="IPR052579">
    <property type="entry name" value="Zinc_finger_SWIM"/>
</dbReference>
<accession>A0A8J5LYX3</accession>
<organism evidence="2 3">
    <name type="scientific">Phytophthora aleatoria</name>
    <dbReference type="NCBI Taxonomy" id="2496075"/>
    <lineage>
        <taxon>Eukaryota</taxon>
        <taxon>Sar</taxon>
        <taxon>Stramenopiles</taxon>
        <taxon>Oomycota</taxon>
        <taxon>Peronosporomycetes</taxon>
        <taxon>Peronosporales</taxon>
        <taxon>Peronosporaceae</taxon>
        <taxon>Phytophthora</taxon>
    </lineage>
</organism>
<evidence type="ECO:0000259" key="1">
    <source>
        <dbReference type="Pfam" id="PF21056"/>
    </source>
</evidence>
<dbReference type="EMBL" id="JAENGY010002163">
    <property type="protein sequence ID" value="KAG6945219.1"/>
    <property type="molecule type" value="Genomic_DNA"/>
</dbReference>
<sequence length="68" mass="7645">MRSLFSCFPEVLLVDATHGTNSEHYKLFSFMVHDSFGSGQHVQHALVPDEKSDILRHAITQFKSSNPA</sequence>
<dbReference type="Proteomes" id="UP000709295">
    <property type="component" value="Unassembled WGS sequence"/>
</dbReference>
<dbReference type="AlphaFoldDB" id="A0A8J5LYX3"/>
<dbReference type="Pfam" id="PF21056">
    <property type="entry name" value="ZSWIM1-3_RNaseH-like"/>
    <property type="match status" value="1"/>
</dbReference>
<protein>
    <recommendedName>
        <fullName evidence="1">ZSWIM1/3 RNaseH-like domain-containing protein</fullName>
    </recommendedName>
</protein>
<keyword evidence="3" id="KW-1185">Reference proteome</keyword>
<feature type="domain" description="ZSWIM1/3 RNaseH-like" evidence="1">
    <location>
        <begin position="1"/>
        <end position="68"/>
    </location>
</feature>
<evidence type="ECO:0000313" key="3">
    <source>
        <dbReference type="Proteomes" id="UP000709295"/>
    </source>
</evidence>
<reference evidence="2" key="1">
    <citation type="submission" date="2021-01" db="EMBL/GenBank/DDBJ databases">
        <title>Phytophthora aleatoria, a newly-described species from Pinus radiata is distinct from Phytophthora cactorum isolates based on comparative genomics.</title>
        <authorList>
            <person name="Mcdougal R."/>
            <person name="Panda P."/>
            <person name="Williams N."/>
            <person name="Studholme D.J."/>
        </authorList>
    </citation>
    <scope>NUCLEOTIDE SEQUENCE</scope>
    <source>
        <strain evidence="2">NZFS 4037</strain>
    </source>
</reference>
<dbReference type="InterPro" id="IPR048324">
    <property type="entry name" value="ZSWIM1-3_RNaseH-like"/>
</dbReference>
<comment type="caution">
    <text evidence="2">The sequence shown here is derived from an EMBL/GenBank/DDBJ whole genome shotgun (WGS) entry which is preliminary data.</text>
</comment>
<evidence type="ECO:0000313" key="2">
    <source>
        <dbReference type="EMBL" id="KAG6945219.1"/>
    </source>
</evidence>
<gene>
    <name evidence="2" type="ORF">JG688_00016685</name>
</gene>
<name>A0A8J5LYX3_9STRA</name>
<dbReference type="PANTHER" id="PTHR31569">
    <property type="entry name" value="SWIM-TYPE DOMAIN-CONTAINING PROTEIN"/>
    <property type="match status" value="1"/>
</dbReference>
<proteinExistence type="predicted"/>